<evidence type="ECO:0000256" key="6">
    <source>
        <dbReference type="SAM" id="Phobius"/>
    </source>
</evidence>
<evidence type="ECO:0000256" key="4">
    <source>
        <dbReference type="ARBA" id="ARBA00022989"/>
    </source>
</evidence>
<protein>
    <submittedName>
        <fullName evidence="8">Putative flippase GtrA</fullName>
    </submittedName>
</protein>
<keyword evidence="9" id="KW-1185">Reference proteome</keyword>
<name>A0A840VKV2_9PROT</name>
<dbReference type="RefSeq" id="WP_183265879.1">
    <property type="nucleotide sequence ID" value="NZ_JACHFJ010000003.1"/>
</dbReference>
<gene>
    <name evidence="8" type="ORF">HNP71_001110</name>
</gene>
<evidence type="ECO:0000256" key="2">
    <source>
        <dbReference type="ARBA" id="ARBA00009399"/>
    </source>
</evidence>
<dbReference type="AlphaFoldDB" id="A0A840VKV2"/>
<evidence type="ECO:0000259" key="7">
    <source>
        <dbReference type="Pfam" id="PF04138"/>
    </source>
</evidence>
<keyword evidence="5 6" id="KW-0472">Membrane</keyword>
<dbReference type="PANTHER" id="PTHR38459">
    <property type="entry name" value="PROPHAGE BACTOPRENOL-LINKED GLUCOSE TRANSLOCASE HOMOLOG"/>
    <property type="match status" value="1"/>
</dbReference>
<dbReference type="InterPro" id="IPR007267">
    <property type="entry name" value="GtrA_DPMS_TM"/>
</dbReference>
<feature type="transmembrane region" description="Helical" evidence="6">
    <location>
        <begin position="94"/>
        <end position="118"/>
    </location>
</feature>
<evidence type="ECO:0000256" key="1">
    <source>
        <dbReference type="ARBA" id="ARBA00004141"/>
    </source>
</evidence>
<comment type="caution">
    <text evidence="8">The sequence shown here is derived from an EMBL/GenBank/DDBJ whole genome shotgun (WGS) entry which is preliminary data.</text>
</comment>
<feature type="transmembrane region" description="Helical" evidence="6">
    <location>
        <begin position="6"/>
        <end position="24"/>
    </location>
</feature>
<sequence>MQANQPLLLNWLDALVVLLARLGLPESFIRFGIVGGFGFCWDTGTVYLLRGHTNLYIAGTCGFLVAATVNWAANRLWTFRHHEHDAAHIQWARFIAANAVGFVFNRGVFFALVAHFPLANQQPVIAIIAGTLAGLIFNYVLSKRFVFR</sequence>
<dbReference type="InterPro" id="IPR051401">
    <property type="entry name" value="GtrA_CellWall_Glycosyl"/>
</dbReference>
<comment type="similarity">
    <text evidence="2">Belongs to the GtrA family.</text>
</comment>
<accession>A0A840VKV2</accession>
<reference evidence="8 9" key="1">
    <citation type="submission" date="2020-08" db="EMBL/GenBank/DDBJ databases">
        <title>Genomic Encyclopedia of Type Strains, Phase IV (KMG-IV): sequencing the most valuable type-strain genomes for metagenomic binning, comparative biology and taxonomic classification.</title>
        <authorList>
            <person name="Goeker M."/>
        </authorList>
    </citation>
    <scope>NUCLEOTIDE SEQUENCE [LARGE SCALE GENOMIC DNA]</scope>
    <source>
        <strain evidence="8 9">DSM 27026</strain>
    </source>
</reference>
<keyword evidence="3 6" id="KW-0812">Transmembrane</keyword>
<evidence type="ECO:0000256" key="5">
    <source>
        <dbReference type="ARBA" id="ARBA00023136"/>
    </source>
</evidence>
<dbReference type="PANTHER" id="PTHR38459:SF1">
    <property type="entry name" value="PROPHAGE BACTOPRENOL-LINKED GLUCOSE TRANSLOCASE HOMOLOG"/>
    <property type="match status" value="1"/>
</dbReference>
<proteinExistence type="inferred from homology"/>
<comment type="subcellular location">
    <subcellularLocation>
        <location evidence="1">Membrane</location>
        <topology evidence="1">Multi-pass membrane protein</topology>
    </subcellularLocation>
</comment>
<evidence type="ECO:0000313" key="8">
    <source>
        <dbReference type="EMBL" id="MBB5372859.1"/>
    </source>
</evidence>
<dbReference type="Proteomes" id="UP000553706">
    <property type="component" value="Unassembled WGS sequence"/>
</dbReference>
<dbReference type="EMBL" id="JACHFJ010000003">
    <property type="protein sequence ID" value="MBB5372859.1"/>
    <property type="molecule type" value="Genomic_DNA"/>
</dbReference>
<feature type="transmembrane region" description="Helical" evidence="6">
    <location>
        <begin position="124"/>
        <end position="141"/>
    </location>
</feature>
<evidence type="ECO:0000256" key="3">
    <source>
        <dbReference type="ARBA" id="ARBA00022692"/>
    </source>
</evidence>
<evidence type="ECO:0000313" key="9">
    <source>
        <dbReference type="Proteomes" id="UP000553706"/>
    </source>
</evidence>
<organism evidence="8 9">
    <name type="scientific">Acidocella aromatica</name>
    <dbReference type="NCBI Taxonomy" id="1303579"/>
    <lineage>
        <taxon>Bacteria</taxon>
        <taxon>Pseudomonadati</taxon>
        <taxon>Pseudomonadota</taxon>
        <taxon>Alphaproteobacteria</taxon>
        <taxon>Acetobacterales</taxon>
        <taxon>Acidocellaceae</taxon>
        <taxon>Acidocella</taxon>
    </lineage>
</organism>
<dbReference type="GO" id="GO:0005886">
    <property type="term" value="C:plasma membrane"/>
    <property type="evidence" value="ECO:0007669"/>
    <property type="project" value="TreeGrafter"/>
</dbReference>
<dbReference type="GO" id="GO:0000271">
    <property type="term" value="P:polysaccharide biosynthetic process"/>
    <property type="evidence" value="ECO:0007669"/>
    <property type="project" value="InterPro"/>
</dbReference>
<keyword evidence="4 6" id="KW-1133">Transmembrane helix</keyword>
<dbReference type="Pfam" id="PF04138">
    <property type="entry name" value="GtrA_DPMS_TM"/>
    <property type="match status" value="1"/>
</dbReference>
<feature type="domain" description="GtrA/DPMS transmembrane" evidence="7">
    <location>
        <begin position="30"/>
        <end position="147"/>
    </location>
</feature>
<feature type="transmembrane region" description="Helical" evidence="6">
    <location>
        <begin position="55"/>
        <end position="73"/>
    </location>
</feature>